<keyword evidence="4" id="KW-1185">Reference proteome</keyword>
<organism evidence="3 4">
    <name type="scientific">Hahella chejuensis (strain KCTC 2396)</name>
    <dbReference type="NCBI Taxonomy" id="349521"/>
    <lineage>
        <taxon>Bacteria</taxon>
        <taxon>Pseudomonadati</taxon>
        <taxon>Pseudomonadota</taxon>
        <taxon>Gammaproteobacteria</taxon>
        <taxon>Oceanospirillales</taxon>
        <taxon>Hahellaceae</taxon>
        <taxon>Hahella</taxon>
    </lineage>
</organism>
<evidence type="ECO:0000256" key="2">
    <source>
        <dbReference type="SAM" id="SignalP"/>
    </source>
</evidence>
<proteinExistence type="predicted"/>
<evidence type="ECO:0000313" key="3">
    <source>
        <dbReference type="EMBL" id="ABC31957.1"/>
    </source>
</evidence>
<dbReference type="Proteomes" id="UP000000238">
    <property type="component" value="Chromosome"/>
</dbReference>
<dbReference type="RefSeq" id="WP_011399021.1">
    <property type="nucleotide sequence ID" value="NC_007645.1"/>
</dbReference>
<keyword evidence="2" id="KW-0732">Signal</keyword>
<dbReference type="EMBL" id="CP000155">
    <property type="protein sequence ID" value="ABC31957.1"/>
    <property type="molecule type" value="Genomic_DNA"/>
</dbReference>
<feature type="chain" id="PRO_5004215550" evidence="2">
    <location>
        <begin position="28"/>
        <end position="346"/>
    </location>
</feature>
<dbReference type="KEGG" id="hch:HCH_05283"/>
<dbReference type="OrthoDB" id="9342527at2"/>
<evidence type="ECO:0000256" key="1">
    <source>
        <dbReference type="SAM" id="MobiDB-lite"/>
    </source>
</evidence>
<gene>
    <name evidence="3" type="ordered locus">HCH_05283</name>
</gene>
<dbReference type="STRING" id="349521.HCH_05283"/>
<dbReference type="HOGENOM" id="CLU_056319_0_0_6"/>
<reference evidence="3 4" key="1">
    <citation type="journal article" date="2005" name="Nucleic Acids Res.">
        <title>Genomic blueprint of Hahella chejuensis, a marine microbe producing an algicidal agent.</title>
        <authorList>
            <person name="Jeong H."/>
            <person name="Yim J.H."/>
            <person name="Lee C."/>
            <person name="Choi S.-H."/>
            <person name="Park Y.K."/>
            <person name="Yoon S.H."/>
            <person name="Hur C.-G."/>
            <person name="Kang H.-Y."/>
            <person name="Kim D."/>
            <person name="Lee H.H."/>
            <person name="Park K.H."/>
            <person name="Park S.-H."/>
            <person name="Park H.-S."/>
            <person name="Lee H.K."/>
            <person name="Oh T.K."/>
            <person name="Kim J.F."/>
        </authorList>
    </citation>
    <scope>NUCLEOTIDE SEQUENCE [LARGE SCALE GENOMIC DNA]</scope>
    <source>
        <strain evidence="3 4">KCTC 2396</strain>
    </source>
</reference>
<feature type="signal peptide" evidence="2">
    <location>
        <begin position="1"/>
        <end position="27"/>
    </location>
</feature>
<sequence>MSFAYRYLCAALAVVSFQFISPSLSHGKETEEAIETKAAVPAEENGPTTEEDAEQETMTERSFSWIVDQRNAWSNRLGSLGRNIDGFFGGKEAELSANGSFLKVGLFGVWRKEEGIDPEPRFKFRLDLPYTQDRFKLVIENDPDETKTLAEKNRNRVLKEDETTNTTSTGFFRLIAALKDWKLKGDLGVKLEIPLDPFARAKAEKEWELTDTWAFRVDESIYYYHSESWGHTSAFYFENAISDHWFFRSKSEAQWVDSRDGWEFAEVLSLSQKIDEKRAMNHQLGWLGESRPNPRTSAYFINTTYRQRLYSDWLFLESTPELLFPRDDNFKPNPSLTLGIEMIFSE</sequence>
<accession>Q2SBL7</accession>
<evidence type="ECO:0000313" key="4">
    <source>
        <dbReference type="Proteomes" id="UP000000238"/>
    </source>
</evidence>
<name>Q2SBL7_HAHCH</name>
<feature type="region of interest" description="Disordered" evidence="1">
    <location>
        <begin position="30"/>
        <end position="59"/>
    </location>
</feature>
<dbReference type="eggNOG" id="ENOG502Z7QS">
    <property type="taxonomic scope" value="Bacteria"/>
</dbReference>
<protein>
    <submittedName>
        <fullName evidence="3">Uncharacterized protein</fullName>
    </submittedName>
</protein>
<dbReference type="AlphaFoldDB" id="Q2SBL7"/>